<keyword evidence="4" id="KW-1185">Reference proteome</keyword>
<feature type="region of interest" description="Disordered" evidence="1">
    <location>
        <begin position="1"/>
        <end position="99"/>
    </location>
</feature>
<feature type="compositionally biased region" description="Low complexity" evidence="1">
    <location>
        <begin position="74"/>
        <end position="87"/>
    </location>
</feature>
<sequence>MSAPRGLTPEERAAWERLAATVTPLRPAPPPNSPPAPPAAARAEPRTGKGGAGRDRAKGAAPPVPAPAPPRPTPAVRTSMAASAPRTAPAPPGADREAGLDSHWDRRFRAGSIAPDFTLDLHGHTLDSAHARLDDGLMQAKAMGARVVLLIAGRPRPVDAADRGSRRGAIRAKVLDWLAAGPHGTDIAAIRKAHRRHGGEGALYLVLKRRR</sequence>
<protein>
    <submittedName>
        <fullName evidence="3">DNA mismatch repair protein MutS</fullName>
    </submittedName>
</protein>
<organism evidence="3 4">
    <name type="scientific">Pelagerythrobacter marinus</name>
    <dbReference type="NCBI Taxonomy" id="538382"/>
    <lineage>
        <taxon>Bacteria</taxon>
        <taxon>Pseudomonadati</taxon>
        <taxon>Pseudomonadota</taxon>
        <taxon>Alphaproteobacteria</taxon>
        <taxon>Sphingomonadales</taxon>
        <taxon>Erythrobacteraceae</taxon>
        <taxon>Pelagerythrobacter</taxon>
    </lineage>
</organism>
<dbReference type="Proteomes" id="UP000444401">
    <property type="component" value="Unassembled WGS sequence"/>
</dbReference>
<dbReference type="Pfam" id="PF01713">
    <property type="entry name" value="Smr"/>
    <property type="match status" value="1"/>
</dbReference>
<dbReference type="Gene3D" id="3.30.1370.110">
    <property type="match status" value="1"/>
</dbReference>
<evidence type="ECO:0000313" key="4">
    <source>
        <dbReference type="Proteomes" id="UP000444401"/>
    </source>
</evidence>
<evidence type="ECO:0000256" key="1">
    <source>
        <dbReference type="SAM" id="MobiDB-lite"/>
    </source>
</evidence>
<dbReference type="PANTHER" id="PTHR35562">
    <property type="entry name" value="DNA ENDONUCLEASE SMRA-RELATED"/>
    <property type="match status" value="1"/>
</dbReference>
<dbReference type="InterPro" id="IPR036063">
    <property type="entry name" value="Smr_dom_sf"/>
</dbReference>
<feature type="compositionally biased region" description="Pro residues" evidence="1">
    <location>
        <begin position="62"/>
        <end position="73"/>
    </location>
</feature>
<evidence type="ECO:0000313" key="3">
    <source>
        <dbReference type="EMBL" id="MXO69896.1"/>
    </source>
</evidence>
<gene>
    <name evidence="3" type="ORF">GRI72_13835</name>
</gene>
<evidence type="ECO:0000259" key="2">
    <source>
        <dbReference type="PROSITE" id="PS50828"/>
    </source>
</evidence>
<feature type="compositionally biased region" description="Pro residues" evidence="1">
    <location>
        <begin position="26"/>
        <end position="38"/>
    </location>
</feature>
<reference evidence="3 4" key="1">
    <citation type="submission" date="2019-12" db="EMBL/GenBank/DDBJ databases">
        <title>Genomic-based taxomic classification of the family Erythrobacteraceae.</title>
        <authorList>
            <person name="Xu L."/>
        </authorList>
    </citation>
    <scope>NUCLEOTIDE SEQUENCE [LARGE SCALE GENOMIC DNA]</scope>
    <source>
        <strain evidence="3 4">H32</strain>
    </source>
</reference>
<comment type="caution">
    <text evidence="3">The sequence shown here is derived from an EMBL/GenBank/DDBJ whole genome shotgun (WGS) entry which is preliminary data.</text>
</comment>
<feature type="domain" description="Smr" evidence="2">
    <location>
        <begin position="119"/>
        <end position="208"/>
    </location>
</feature>
<name>A0ABW9UYI7_9SPHN</name>
<feature type="compositionally biased region" description="Basic and acidic residues" evidence="1">
    <location>
        <begin position="43"/>
        <end position="58"/>
    </location>
</feature>
<dbReference type="InterPro" id="IPR002625">
    <property type="entry name" value="Smr_dom"/>
</dbReference>
<dbReference type="EMBL" id="WTYO01000008">
    <property type="protein sequence ID" value="MXO69896.1"/>
    <property type="molecule type" value="Genomic_DNA"/>
</dbReference>
<dbReference type="SUPFAM" id="SSF160443">
    <property type="entry name" value="SMR domain-like"/>
    <property type="match status" value="1"/>
</dbReference>
<dbReference type="PANTHER" id="PTHR35562:SF2">
    <property type="entry name" value="DNA ENDONUCLEASE SMRA-RELATED"/>
    <property type="match status" value="1"/>
</dbReference>
<proteinExistence type="predicted"/>
<accession>A0ABW9UYI7</accession>
<dbReference type="PROSITE" id="PS50828">
    <property type="entry name" value="SMR"/>
    <property type="match status" value="1"/>
</dbReference>